<organism evidence="2 3">
    <name type="scientific">Microbacterium pumilum</name>
    <dbReference type="NCBI Taxonomy" id="344165"/>
    <lineage>
        <taxon>Bacteria</taxon>
        <taxon>Bacillati</taxon>
        <taxon>Actinomycetota</taxon>
        <taxon>Actinomycetes</taxon>
        <taxon>Micrococcales</taxon>
        <taxon>Microbacteriaceae</taxon>
        <taxon>Microbacterium</taxon>
    </lineage>
</organism>
<comment type="caution">
    <text evidence="2">The sequence shown here is derived from an EMBL/GenBank/DDBJ whole genome shotgun (WGS) entry which is preliminary data.</text>
</comment>
<evidence type="ECO:0000313" key="2">
    <source>
        <dbReference type="EMBL" id="GAA1980039.1"/>
    </source>
</evidence>
<dbReference type="RefSeq" id="WP_344059445.1">
    <property type="nucleotide sequence ID" value="NZ_BAAAOH010000001.1"/>
</dbReference>
<reference evidence="2 3" key="1">
    <citation type="journal article" date="2019" name="Int. J. Syst. Evol. Microbiol.">
        <title>The Global Catalogue of Microorganisms (GCM) 10K type strain sequencing project: providing services to taxonomists for standard genome sequencing and annotation.</title>
        <authorList>
            <consortium name="The Broad Institute Genomics Platform"/>
            <consortium name="The Broad Institute Genome Sequencing Center for Infectious Disease"/>
            <person name="Wu L."/>
            <person name="Ma J."/>
        </authorList>
    </citation>
    <scope>NUCLEOTIDE SEQUENCE [LARGE SCALE GENOMIC DNA]</scope>
    <source>
        <strain evidence="2 3">JCM 14902</strain>
    </source>
</reference>
<sequence length="350" mass="37538">MSDPTHAVRTPVPAWRTQVHARPRRREIPASGWTVDLMPSLVGKTVIVTGANSGIGLETARVFAAKGAHVVFAVRDETRGRDAAAGVSGSTEVRRLDLADLQSVRAFADAWTDDIHILVNNAGVMVPPLGRTADGFELQFGINHLGHFALTNLLLPHVSGRVVTVASSAHRSATMDFDDLNWLTRRYGTGSGGYEQSKLANLLFTLELQRRLERSGLPVIAVAAHPGMTATNLMSSSESPAMIAFAKVAVRLFAQDPAMGATPTLFAATADLPGGSYAGPSRRREMAGPPILVGRSMVAADPVVAARLWAASEELTGVRYPGAICTSGHDRNRAKWARGISRLERQRHYP</sequence>
<evidence type="ECO:0000256" key="1">
    <source>
        <dbReference type="ARBA" id="ARBA00023002"/>
    </source>
</evidence>
<evidence type="ECO:0000313" key="3">
    <source>
        <dbReference type="Proteomes" id="UP001500326"/>
    </source>
</evidence>
<dbReference type="EMBL" id="BAAAOH010000001">
    <property type="protein sequence ID" value="GAA1980039.1"/>
    <property type="molecule type" value="Genomic_DNA"/>
</dbReference>
<protein>
    <submittedName>
        <fullName evidence="2">Oxidoreductase</fullName>
    </submittedName>
</protein>
<accession>A0ABN2S437</accession>
<keyword evidence="1" id="KW-0560">Oxidoreductase</keyword>
<keyword evidence="3" id="KW-1185">Reference proteome</keyword>
<gene>
    <name evidence="2" type="ORF">GCM10009777_11840</name>
</gene>
<dbReference type="PANTHER" id="PTHR43157:SF31">
    <property type="entry name" value="PHOSPHATIDYLINOSITOL-GLYCAN BIOSYNTHESIS CLASS F PROTEIN"/>
    <property type="match status" value="1"/>
</dbReference>
<dbReference type="Pfam" id="PF00106">
    <property type="entry name" value="adh_short"/>
    <property type="match status" value="1"/>
</dbReference>
<dbReference type="SUPFAM" id="SSF51735">
    <property type="entry name" value="NAD(P)-binding Rossmann-fold domains"/>
    <property type="match status" value="1"/>
</dbReference>
<dbReference type="NCBIfam" id="NF004846">
    <property type="entry name" value="PRK06197.1"/>
    <property type="match status" value="1"/>
</dbReference>
<dbReference type="CDD" id="cd05327">
    <property type="entry name" value="retinol-DH_like_SDR_c_like"/>
    <property type="match status" value="1"/>
</dbReference>
<proteinExistence type="predicted"/>
<name>A0ABN2S437_9MICO</name>
<dbReference type="Proteomes" id="UP001500326">
    <property type="component" value="Unassembled WGS sequence"/>
</dbReference>
<dbReference type="InterPro" id="IPR036291">
    <property type="entry name" value="NAD(P)-bd_dom_sf"/>
</dbReference>
<dbReference type="InterPro" id="IPR002347">
    <property type="entry name" value="SDR_fam"/>
</dbReference>
<dbReference type="Gene3D" id="3.40.50.720">
    <property type="entry name" value="NAD(P)-binding Rossmann-like Domain"/>
    <property type="match status" value="1"/>
</dbReference>
<dbReference type="PRINTS" id="PR00081">
    <property type="entry name" value="GDHRDH"/>
</dbReference>
<dbReference type="PANTHER" id="PTHR43157">
    <property type="entry name" value="PHOSPHATIDYLINOSITOL-GLYCAN BIOSYNTHESIS CLASS F PROTEIN-RELATED"/>
    <property type="match status" value="1"/>
</dbReference>